<evidence type="ECO:0000313" key="9">
    <source>
        <dbReference type="Proteomes" id="UP000187035"/>
    </source>
</evidence>
<feature type="active site" description="Nucleophile" evidence="6">
    <location>
        <position position="454"/>
    </location>
</feature>
<organism evidence="8 9">
    <name type="scientific">Actinomyces naeslundii</name>
    <dbReference type="NCBI Taxonomy" id="1655"/>
    <lineage>
        <taxon>Bacteria</taxon>
        <taxon>Bacillati</taxon>
        <taxon>Actinomycetota</taxon>
        <taxon>Actinomycetes</taxon>
        <taxon>Actinomycetales</taxon>
        <taxon>Actinomycetaceae</taxon>
        <taxon>Actinomyces</taxon>
    </lineage>
</organism>
<evidence type="ECO:0000259" key="7">
    <source>
        <dbReference type="PROSITE" id="PS52029"/>
    </source>
</evidence>
<evidence type="ECO:0000256" key="1">
    <source>
        <dbReference type="ARBA" id="ARBA00004752"/>
    </source>
</evidence>
<dbReference type="GeneID" id="64257130"/>
<dbReference type="CDD" id="cd16913">
    <property type="entry name" value="YkuD_like"/>
    <property type="match status" value="1"/>
</dbReference>
<name>A0A854D868_ACTNA</name>
<keyword evidence="5 6" id="KW-0961">Cell wall biogenesis/degradation</keyword>
<dbReference type="GO" id="GO:0008360">
    <property type="term" value="P:regulation of cell shape"/>
    <property type="evidence" value="ECO:0007669"/>
    <property type="project" value="UniProtKB-UniRule"/>
</dbReference>
<keyword evidence="4 6" id="KW-0573">Peptidoglycan synthesis</keyword>
<dbReference type="UniPathway" id="UPA00219"/>
<comment type="caution">
    <text evidence="8">The sequence shown here is derived from an EMBL/GenBank/DDBJ whole genome shotgun (WGS) entry which is preliminary data.</text>
</comment>
<dbReference type="GO" id="GO:0005576">
    <property type="term" value="C:extracellular region"/>
    <property type="evidence" value="ECO:0007669"/>
    <property type="project" value="TreeGrafter"/>
</dbReference>
<dbReference type="Gene3D" id="2.40.440.10">
    <property type="entry name" value="L,D-transpeptidase catalytic domain-like"/>
    <property type="match status" value="1"/>
</dbReference>
<gene>
    <name evidence="8" type="ORF">BKH33_04295</name>
</gene>
<dbReference type="GO" id="GO:0018104">
    <property type="term" value="P:peptidoglycan-protein cross-linking"/>
    <property type="evidence" value="ECO:0007669"/>
    <property type="project" value="TreeGrafter"/>
</dbReference>
<dbReference type="InterPro" id="IPR005490">
    <property type="entry name" value="LD_TPept_cat_dom"/>
</dbReference>
<feature type="active site" description="Proton donor/acceptor" evidence="6">
    <location>
        <position position="435"/>
    </location>
</feature>
<proteinExistence type="predicted"/>
<dbReference type="InterPro" id="IPR038063">
    <property type="entry name" value="Transpep_catalytic_dom"/>
</dbReference>
<protein>
    <submittedName>
        <fullName evidence="8">Peptidase</fullName>
    </submittedName>
</protein>
<evidence type="ECO:0000256" key="4">
    <source>
        <dbReference type="ARBA" id="ARBA00022984"/>
    </source>
</evidence>
<dbReference type="GO" id="GO:0071972">
    <property type="term" value="F:peptidoglycan L,D-transpeptidase activity"/>
    <property type="evidence" value="ECO:0007669"/>
    <property type="project" value="TreeGrafter"/>
</dbReference>
<dbReference type="EMBL" id="MSRR01000007">
    <property type="protein sequence ID" value="OMG37672.1"/>
    <property type="molecule type" value="Genomic_DNA"/>
</dbReference>
<evidence type="ECO:0000256" key="5">
    <source>
        <dbReference type="ARBA" id="ARBA00023316"/>
    </source>
</evidence>
<dbReference type="Proteomes" id="UP000187035">
    <property type="component" value="Unassembled WGS sequence"/>
</dbReference>
<dbReference type="AlphaFoldDB" id="A0A854D868"/>
<accession>A0A854D868</accession>
<dbReference type="PROSITE" id="PS52029">
    <property type="entry name" value="LD_TPASE"/>
    <property type="match status" value="1"/>
</dbReference>
<dbReference type="GO" id="GO:0071555">
    <property type="term" value="P:cell wall organization"/>
    <property type="evidence" value="ECO:0007669"/>
    <property type="project" value="UniProtKB-UniRule"/>
</dbReference>
<dbReference type="RefSeq" id="WP_003783121.1">
    <property type="nucleotide sequence ID" value="NZ_CP066049.1"/>
</dbReference>
<keyword evidence="3 6" id="KW-0133">Cell shape</keyword>
<evidence type="ECO:0000256" key="3">
    <source>
        <dbReference type="ARBA" id="ARBA00022960"/>
    </source>
</evidence>
<keyword evidence="2" id="KW-0808">Transferase</keyword>
<dbReference type="SUPFAM" id="SSF141523">
    <property type="entry name" value="L,D-transpeptidase catalytic domain-like"/>
    <property type="match status" value="1"/>
</dbReference>
<evidence type="ECO:0000313" key="8">
    <source>
        <dbReference type="EMBL" id="OMG37672.1"/>
    </source>
</evidence>
<dbReference type="PANTHER" id="PTHR30582:SF2">
    <property type="entry name" value="L,D-TRANSPEPTIDASE YCIB-RELATED"/>
    <property type="match status" value="1"/>
</dbReference>
<dbReference type="Pfam" id="PF03734">
    <property type="entry name" value="YkuD"/>
    <property type="match status" value="1"/>
</dbReference>
<dbReference type="InterPro" id="IPR050979">
    <property type="entry name" value="LD-transpeptidase"/>
</dbReference>
<dbReference type="GO" id="GO:0016740">
    <property type="term" value="F:transferase activity"/>
    <property type="evidence" value="ECO:0007669"/>
    <property type="project" value="UniProtKB-KW"/>
</dbReference>
<reference evidence="8 9" key="1">
    <citation type="submission" date="2016-12" db="EMBL/GenBank/DDBJ databases">
        <title>Genomic comparison of strains in the 'Actinomyces naeslundii' group.</title>
        <authorList>
            <person name="Mughal S.R."/>
            <person name="Do T."/>
            <person name="Gilbert S.C."/>
            <person name="Witherden E.A."/>
            <person name="Didelot X."/>
            <person name="Beighton D."/>
        </authorList>
    </citation>
    <scope>NUCLEOTIDE SEQUENCE [LARGE SCALE GENOMIC DNA]</scope>
    <source>
        <strain evidence="8 9">NCTC 10301</strain>
    </source>
</reference>
<feature type="domain" description="L,D-TPase catalytic" evidence="7">
    <location>
        <begin position="358"/>
        <end position="478"/>
    </location>
</feature>
<dbReference type="PANTHER" id="PTHR30582">
    <property type="entry name" value="L,D-TRANSPEPTIDASE"/>
    <property type="match status" value="1"/>
</dbReference>
<evidence type="ECO:0000256" key="2">
    <source>
        <dbReference type="ARBA" id="ARBA00022679"/>
    </source>
</evidence>
<evidence type="ECO:0000256" key="6">
    <source>
        <dbReference type="PROSITE-ProRule" id="PRU01373"/>
    </source>
</evidence>
<sequence length="479" mass="51569">MHHSAKQRRSPRWIGALIAVFLIVAGAVGGSVVYAHRHEGRAPRGTTLMGQDVSGMDRQTLTALVSQRAASVSVTLVVEGTSTTVPLSQVARIDTRATVEAAVSGSGSPLPLLRGILRKREVMVRYTTDKNARAALVSRLSNTLRDHVVEPTVTWNDGSGGFTASSGRSGDAIDPGDVDSAVDAAARKLSDHVAPVSIRRTEPTVSLQEANTVARSANALLDAELSVTVDGTAHTATKAQKASWIDFPVKDSRIVPTVSPEKVKAWVSSLTKEAERDPVNAINDVDSAGTVLQLARPGKSGRRAGNIEPVTAALVQGLGQDTSVSQEISWNEVPHSTENRVVPSGPERFVYQARAGEKWVDVNLTDSTLTAYEGQEVVYGPILINHGGVGHETVTGTYKIYLRYQAQDMGCTPEWPYCERGVPWVSYWHKSYALHGAPWVKEFGIGTDESSHGCINIPVADAQRIWQWSEIGTTVVTHY</sequence>
<comment type="pathway">
    <text evidence="1 6">Cell wall biogenesis; peptidoglycan biosynthesis.</text>
</comment>